<dbReference type="Proteomes" id="UP001374584">
    <property type="component" value="Unassembled WGS sequence"/>
</dbReference>
<dbReference type="AlphaFoldDB" id="A0AAN9NN46"/>
<organism evidence="2 3">
    <name type="scientific">Phaseolus coccineus</name>
    <name type="common">Scarlet runner bean</name>
    <name type="synonym">Phaseolus multiflorus</name>
    <dbReference type="NCBI Taxonomy" id="3886"/>
    <lineage>
        <taxon>Eukaryota</taxon>
        <taxon>Viridiplantae</taxon>
        <taxon>Streptophyta</taxon>
        <taxon>Embryophyta</taxon>
        <taxon>Tracheophyta</taxon>
        <taxon>Spermatophyta</taxon>
        <taxon>Magnoliopsida</taxon>
        <taxon>eudicotyledons</taxon>
        <taxon>Gunneridae</taxon>
        <taxon>Pentapetalae</taxon>
        <taxon>rosids</taxon>
        <taxon>fabids</taxon>
        <taxon>Fabales</taxon>
        <taxon>Fabaceae</taxon>
        <taxon>Papilionoideae</taxon>
        <taxon>50 kb inversion clade</taxon>
        <taxon>NPAAA clade</taxon>
        <taxon>indigoferoid/millettioid clade</taxon>
        <taxon>Phaseoleae</taxon>
        <taxon>Phaseolus</taxon>
    </lineage>
</organism>
<proteinExistence type="predicted"/>
<accession>A0AAN9NN46</accession>
<evidence type="ECO:0000313" key="3">
    <source>
        <dbReference type="Proteomes" id="UP001374584"/>
    </source>
</evidence>
<evidence type="ECO:0000256" key="1">
    <source>
        <dbReference type="SAM" id="MobiDB-lite"/>
    </source>
</evidence>
<feature type="region of interest" description="Disordered" evidence="1">
    <location>
        <begin position="77"/>
        <end position="97"/>
    </location>
</feature>
<comment type="caution">
    <text evidence="2">The sequence shown here is derived from an EMBL/GenBank/DDBJ whole genome shotgun (WGS) entry which is preliminary data.</text>
</comment>
<protein>
    <submittedName>
        <fullName evidence="2">Uncharacterized protein</fullName>
    </submittedName>
</protein>
<keyword evidence="3" id="KW-1185">Reference proteome</keyword>
<name>A0AAN9NN46_PHACN</name>
<reference evidence="2 3" key="1">
    <citation type="submission" date="2024-01" db="EMBL/GenBank/DDBJ databases">
        <title>The genomes of 5 underutilized Papilionoideae crops provide insights into root nodulation and disease resistanc.</title>
        <authorList>
            <person name="Jiang F."/>
        </authorList>
    </citation>
    <scope>NUCLEOTIDE SEQUENCE [LARGE SCALE GENOMIC DNA]</scope>
    <source>
        <strain evidence="2">JINMINGXINNONG_FW02</strain>
        <tissue evidence="2">Leaves</tissue>
    </source>
</reference>
<dbReference type="EMBL" id="JAYMYR010000003">
    <property type="protein sequence ID" value="KAK7373753.1"/>
    <property type="molecule type" value="Genomic_DNA"/>
</dbReference>
<gene>
    <name evidence="2" type="ORF">VNO80_07173</name>
</gene>
<sequence>MYSFSSVSNSFSAKSGGVSREVSNYFVDLSNLDSSDYGNTNELSQVNRGLGVREMSVCKSFDTVCDKAYFKELRLKRQKQRQGSCREPCANSSFPNH</sequence>
<evidence type="ECO:0000313" key="2">
    <source>
        <dbReference type="EMBL" id="KAK7373753.1"/>
    </source>
</evidence>